<dbReference type="AlphaFoldDB" id="A0A5C8ZIE5"/>
<dbReference type="PANTHER" id="PTHR43877">
    <property type="entry name" value="AMINOALKYLPHOSPHONATE N-ACETYLTRANSFERASE-RELATED-RELATED"/>
    <property type="match status" value="1"/>
</dbReference>
<feature type="domain" description="N-acetyltransferase" evidence="3">
    <location>
        <begin position="21"/>
        <end position="176"/>
    </location>
</feature>
<dbReference type="InterPro" id="IPR050832">
    <property type="entry name" value="Bact_Acetyltransf"/>
</dbReference>
<proteinExistence type="predicted"/>
<protein>
    <submittedName>
        <fullName evidence="4">GNAT family N-acetyltransferase</fullName>
    </submittedName>
</protein>
<evidence type="ECO:0000259" key="3">
    <source>
        <dbReference type="PROSITE" id="PS51186"/>
    </source>
</evidence>
<evidence type="ECO:0000313" key="4">
    <source>
        <dbReference type="EMBL" id="TXR57662.1"/>
    </source>
</evidence>
<dbReference type="PROSITE" id="PS51186">
    <property type="entry name" value="GNAT"/>
    <property type="match status" value="1"/>
</dbReference>
<evidence type="ECO:0000256" key="1">
    <source>
        <dbReference type="ARBA" id="ARBA00022679"/>
    </source>
</evidence>
<dbReference type="OrthoDB" id="3254236at2"/>
<evidence type="ECO:0000256" key="2">
    <source>
        <dbReference type="ARBA" id="ARBA00023315"/>
    </source>
</evidence>
<evidence type="ECO:0000313" key="5">
    <source>
        <dbReference type="Proteomes" id="UP000321234"/>
    </source>
</evidence>
<dbReference type="CDD" id="cd04301">
    <property type="entry name" value="NAT_SF"/>
    <property type="match status" value="1"/>
</dbReference>
<organism evidence="4 5">
    <name type="scientific">Quadrisphaera setariae</name>
    <dbReference type="NCBI Taxonomy" id="2593304"/>
    <lineage>
        <taxon>Bacteria</taxon>
        <taxon>Bacillati</taxon>
        <taxon>Actinomycetota</taxon>
        <taxon>Actinomycetes</taxon>
        <taxon>Kineosporiales</taxon>
        <taxon>Kineosporiaceae</taxon>
        <taxon>Quadrisphaera</taxon>
    </lineage>
</organism>
<keyword evidence="1 4" id="KW-0808">Transferase</keyword>
<dbReference type="GO" id="GO:0016747">
    <property type="term" value="F:acyltransferase activity, transferring groups other than amino-acyl groups"/>
    <property type="evidence" value="ECO:0007669"/>
    <property type="project" value="InterPro"/>
</dbReference>
<gene>
    <name evidence="4" type="ORF">FMM08_04155</name>
</gene>
<comment type="caution">
    <text evidence="4">The sequence shown here is derived from an EMBL/GenBank/DDBJ whole genome shotgun (WGS) entry which is preliminary data.</text>
</comment>
<keyword evidence="5" id="KW-1185">Reference proteome</keyword>
<dbReference type="Proteomes" id="UP000321234">
    <property type="component" value="Unassembled WGS sequence"/>
</dbReference>
<dbReference type="SUPFAM" id="SSF55729">
    <property type="entry name" value="Acyl-CoA N-acyltransferases (Nat)"/>
    <property type="match status" value="1"/>
</dbReference>
<dbReference type="Pfam" id="PF00583">
    <property type="entry name" value="Acetyltransf_1"/>
    <property type="match status" value="1"/>
</dbReference>
<dbReference type="InterPro" id="IPR000182">
    <property type="entry name" value="GNAT_dom"/>
</dbReference>
<accession>A0A5C8ZIE5</accession>
<dbReference type="EMBL" id="VKAC01000002">
    <property type="protein sequence ID" value="TXR57662.1"/>
    <property type="molecule type" value="Genomic_DNA"/>
</dbReference>
<dbReference type="InterPro" id="IPR016181">
    <property type="entry name" value="Acyl_CoA_acyltransferase"/>
</dbReference>
<sequence>MHLSLLRGCSLSVTQTTRNAPLVRKATEGDVSAAALLAAAHYGGEGATWQERLARALAAPDALFAIAEVSGQVVACAKAARCAPVDDDDAPAGLYLTGLLVDPAWRRRGLGEQLTRWRLERLRRSGEPVLFFTNARNTASLALHTRLGFVEVGRAASYLGEPFTGGVGVLMRWGPAGSP</sequence>
<reference evidence="4 5" key="1">
    <citation type="submission" date="2019-07" db="EMBL/GenBank/DDBJ databases">
        <title>Quadrisphaera sp. strain DD2A genome sequencing and assembly.</title>
        <authorList>
            <person name="Kim I."/>
        </authorList>
    </citation>
    <scope>NUCLEOTIDE SEQUENCE [LARGE SCALE GENOMIC DNA]</scope>
    <source>
        <strain evidence="4 5">DD2A</strain>
    </source>
</reference>
<keyword evidence="2" id="KW-0012">Acyltransferase</keyword>
<dbReference type="Gene3D" id="3.40.630.30">
    <property type="match status" value="1"/>
</dbReference>
<name>A0A5C8ZIE5_9ACTN</name>